<evidence type="ECO:0000256" key="2">
    <source>
        <dbReference type="PROSITE-ProRule" id="PRU00335"/>
    </source>
</evidence>
<dbReference type="SUPFAM" id="SSF46689">
    <property type="entry name" value="Homeodomain-like"/>
    <property type="match status" value="1"/>
</dbReference>
<dbReference type="Proteomes" id="UP000682202">
    <property type="component" value="Chromosome"/>
</dbReference>
<dbReference type="Pfam" id="PF00440">
    <property type="entry name" value="TetR_N"/>
    <property type="match status" value="1"/>
</dbReference>
<feature type="DNA-binding region" description="H-T-H motif" evidence="2">
    <location>
        <begin position="22"/>
        <end position="41"/>
    </location>
</feature>
<dbReference type="InterPro" id="IPR009057">
    <property type="entry name" value="Homeodomain-like_sf"/>
</dbReference>
<dbReference type="InterPro" id="IPR050109">
    <property type="entry name" value="HTH-type_TetR-like_transc_reg"/>
</dbReference>
<dbReference type="InterPro" id="IPR041484">
    <property type="entry name" value="TetR_C_25"/>
</dbReference>
<accession>A0A975JYH3</accession>
<dbReference type="GO" id="GO:0003700">
    <property type="term" value="F:DNA-binding transcription factor activity"/>
    <property type="evidence" value="ECO:0007669"/>
    <property type="project" value="TreeGrafter"/>
</dbReference>
<name>A0A975JYH3_9MYCO</name>
<evidence type="ECO:0000256" key="1">
    <source>
        <dbReference type="ARBA" id="ARBA00023125"/>
    </source>
</evidence>
<dbReference type="RefSeq" id="WP_211695613.1">
    <property type="nucleotide sequence ID" value="NZ_CP046600.1"/>
</dbReference>
<reference evidence="4" key="1">
    <citation type="submission" date="2019-12" db="EMBL/GenBank/DDBJ databases">
        <title>Mycobacterium spongiae sp. nov.</title>
        <authorList>
            <person name="Stinear T."/>
        </authorList>
    </citation>
    <scope>NUCLEOTIDE SEQUENCE</scope>
    <source>
        <strain evidence="4">FSD4b-SM</strain>
    </source>
</reference>
<gene>
    <name evidence="4" type="ORF">F6B93_13905</name>
</gene>
<dbReference type="AlphaFoldDB" id="A0A975JYH3"/>
<sequence>MKTRIRDAAIALFADNGFKGTNMRAIAAKAGVSAASVVHHYGSKDALVVECDRHVAEIIRERKRSGMRSGPGFDPVAALREAREGPPVLRYLAVRLADRSPQVAALVDDMVADAAAYLADGVESGMMRPTNYPYTRAVVLTIWSLGALVLHEHLERLIGVDIVNTPESPTAGSAYVGPVLEILTDGIVDPDVAARMKAAFVDEPTLTTDGKE</sequence>
<proteinExistence type="predicted"/>
<dbReference type="KEGG" id="mspg:F6B93_13905"/>
<evidence type="ECO:0000313" key="5">
    <source>
        <dbReference type="Proteomes" id="UP000682202"/>
    </source>
</evidence>
<dbReference type="GO" id="GO:0000976">
    <property type="term" value="F:transcription cis-regulatory region binding"/>
    <property type="evidence" value="ECO:0007669"/>
    <property type="project" value="TreeGrafter"/>
</dbReference>
<organism evidence="4 5">
    <name type="scientific">Mycobacterium spongiae</name>
    <dbReference type="NCBI Taxonomy" id="886343"/>
    <lineage>
        <taxon>Bacteria</taxon>
        <taxon>Bacillati</taxon>
        <taxon>Actinomycetota</taxon>
        <taxon>Actinomycetes</taxon>
        <taxon>Mycobacteriales</taxon>
        <taxon>Mycobacteriaceae</taxon>
        <taxon>Mycobacterium</taxon>
    </lineage>
</organism>
<dbReference type="InterPro" id="IPR001647">
    <property type="entry name" value="HTH_TetR"/>
</dbReference>
<feature type="domain" description="HTH tetR-type" evidence="3">
    <location>
        <begin position="1"/>
        <end position="59"/>
    </location>
</feature>
<evidence type="ECO:0000313" key="4">
    <source>
        <dbReference type="EMBL" id="QUR68041.1"/>
    </source>
</evidence>
<dbReference type="PRINTS" id="PR00455">
    <property type="entry name" value="HTHTETR"/>
</dbReference>
<dbReference type="PANTHER" id="PTHR30055">
    <property type="entry name" value="HTH-TYPE TRANSCRIPTIONAL REGULATOR RUTR"/>
    <property type="match status" value="1"/>
</dbReference>
<dbReference type="EMBL" id="CP046600">
    <property type="protein sequence ID" value="QUR68041.1"/>
    <property type="molecule type" value="Genomic_DNA"/>
</dbReference>
<keyword evidence="5" id="KW-1185">Reference proteome</keyword>
<protein>
    <submittedName>
        <fullName evidence="4">TetR family transcriptional regulator</fullName>
    </submittedName>
</protein>
<dbReference type="Pfam" id="PF17933">
    <property type="entry name" value="TetR_C_25"/>
    <property type="match status" value="1"/>
</dbReference>
<dbReference type="PANTHER" id="PTHR30055:SF146">
    <property type="entry name" value="HTH-TYPE TRANSCRIPTIONAL DUAL REGULATOR CECR"/>
    <property type="match status" value="1"/>
</dbReference>
<evidence type="ECO:0000259" key="3">
    <source>
        <dbReference type="PROSITE" id="PS50977"/>
    </source>
</evidence>
<keyword evidence="1 2" id="KW-0238">DNA-binding</keyword>
<dbReference type="Gene3D" id="1.10.357.10">
    <property type="entry name" value="Tetracycline Repressor, domain 2"/>
    <property type="match status" value="1"/>
</dbReference>
<dbReference type="PROSITE" id="PS50977">
    <property type="entry name" value="HTH_TETR_2"/>
    <property type="match status" value="1"/>
</dbReference>